<keyword evidence="1" id="KW-1133">Transmembrane helix</keyword>
<sequence length="102" mass="11588">MTTTVKNAFNPVTGPLETFIKNQPVIFSLIVVYQGLFSGNAIDIPKNLKVLFDNKVFRFVSLLLIAFTATRDIEYALLSTFIFLGIMYLFKTPEEREKSGFI</sequence>
<keyword evidence="1" id="KW-0472">Membrane</keyword>
<feature type="transmembrane region" description="Helical" evidence="1">
    <location>
        <begin position="73"/>
        <end position="90"/>
    </location>
</feature>
<dbReference type="EMBL" id="PP130629">
    <property type="protein sequence ID" value="XAO13531.1"/>
    <property type="molecule type" value="Genomic_DNA"/>
</dbReference>
<keyword evidence="1" id="KW-0812">Transmembrane</keyword>
<proteinExistence type="predicted"/>
<accession>A0AB38ZMI0</accession>
<reference evidence="2" key="1">
    <citation type="submission" date="2024-01" db="EMBL/GenBank/DDBJ databases">
        <title>Genomic and biogeographic characterisation of Mantoniella tinhauana virus 1, the first discovered Mantoniella-infecting prasinovirus.</title>
        <authorList>
            <person name="Rey Redondo E."/>
            <person name="Yung C.C.M."/>
        </authorList>
    </citation>
    <scope>NUCLEOTIDE SEQUENCE</scope>
    <source>
        <strain evidence="2">Lau Fau Shan</strain>
    </source>
</reference>
<evidence type="ECO:0000256" key="1">
    <source>
        <dbReference type="SAM" id="Phobius"/>
    </source>
</evidence>
<evidence type="ECO:0000313" key="2">
    <source>
        <dbReference type="EMBL" id="XAO13531.1"/>
    </source>
</evidence>
<protein>
    <submittedName>
        <fullName evidence="2">Uncharacterized protein</fullName>
    </submittedName>
</protein>
<name>A0AB38ZMI0_9VIRU</name>
<organism evidence="2">
    <name type="scientific">Mantoniella tinhauana virus 1</name>
    <dbReference type="NCBI Taxonomy" id="3111543"/>
    <lineage>
        <taxon>Viruses</taxon>
    </lineage>
</organism>